<keyword evidence="2" id="KW-0479">Metal-binding</keyword>
<comment type="caution">
    <text evidence="3">The sequence shown here is derived from an EMBL/GenBank/DDBJ whole genome shotgun (WGS) entry which is preliminary data.</text>
</comment>
<dbReference type="GO" id="GO:0004113">
    <property type="term" value="F:2',3'-cyclic-nucleotide 3'-phosphodiesterase activity"/>
    <property type="evidence" value="ECO:0007669"/>
    <property type="project" value="TreeGrafter"/>
</dbReference>
<dbReference type="PANTHER" id="PTHR36303:SF1">
    <property type="entry name" value="2',3'-CYCLIC-NUCLEOTIDE 2'-PHOSPHODIESTERASE"/>
    <property type="match status" value="1"/>
</dbReference>
<protein>
    <submittedName>
        <fullName evidence="3">Metallophosphoesterase</fullName>
    </submittedName>
</protein>
<dbReference type="PANTHER" id="PTHR36303">
    <property type="entry name" value="2',3'-CYCLIC-NUCLEOTIDE 2'-PHOSPHODIESTERASE"/>
    <property type="match status" value="1"/>
</dbReference>
<feature type="binding site" evidence="2">
    <location>
        <position position="153"/>
    </location>
    <ligand>
        <name>Fe cation</name>
        <dbReference type="ChEBI" id="CHEBI:24875"/>
        <label>2</label>
    </ligand>
</feature>
<dbReference type="GO" id="GO:0046872">
    <property type="term" value="F:metal ion binding"/>
    <property type="evidence" value="ECO:0007669"/>
    <property type="project" value="UniProtKB-KW"/>
</dbReference>
<sequence length="262" mass="28660">MRILFIGDIVAKPGRAAVREVLPDLIKKEKIDLVVANIENLAHGKGVTVKTVEEIKEAGVDIMTSGNHIWAREEFADTLSNDPTILRPANYPADTPGYGFTYANVGKEKVLIINLLGRQWMNEPTDEPYRTVDAILLDQIEKEKPKVIVVDFHAEATSEKAAMGWFLDGRVSAVVGTHTHIPSADTQILPKGTGFVTDVGMTGALHSVLGVEPSIIIKRQKDPYPVKFEWAETGPKVFQSVLVKTKRGGGAASIERVDKTLP</sequence>
<feature type="binding site" evidence="2">
    <location>
        <position position="39"/>
    </location>
    <ligand>
        <name>Fe cation</name>
        <dbReference type="ChEBI" id="CHEBI:24875"/>
        <label>1</label>
    </ligand>
</feature>
<dbReference type="Pfam" id="PF13277">
    <property type="entry name" value="YmdB"/>
    <property type="match status" value="1"/>
</dbReference>
<evidence type="ECO:0000313" key="4">
    <source>
        <dbReference type="Proteomes" id="UP000176299"/>
    </source>
</evidence>
<evidence type="ECO:0000313" key="3">
    <source>
        <dbReference type="EMBL" id="OGY21866.1"/>
    </source>
</evidence>
<accession>A0A1G1W2H2</accession>
<gene>
    <name evidence="3" type="ORF">A2113_00885</name>
</gene>
<feature type="binding site" evidence="2">
    <location>
        <position position="39"/>
    </location>
    <ligand>
        <name>Fe cation</name>
        <dbReference type="ChEBI" id="CHEBI:24875"/>
        <label>2</label>
    </ligand>
</feature>
<feature type="binding site" evidence="2">
    <location>
        <position position="67"/>
    </location>
    <ligand>
        <name>Fe cation</name>
        <dbReference type="ChEBI" id="CHEBI:24875"/>
        <label>2</label>
    </ligand>
</feature>
<dbReference type="PIRSF" id="PIRSF004789">
    <property type="entry name" value="DR1281"/>
    <property type="match status" value="1"/>
</dbReference>
<feature type="active site" description="Proton donor" evidence="1">
    <location>
        <position position="68"/>
    </location>
</feature>
<dbReference type="NCBIfam" id="TIGR00282">
    <property type="entry name" value="TIGR00282 family metallophosphoesterase"/>
    <property type="match status" value="1"/>
</dbReference>
<proteinExistence type="predicted"/>
<feature type="binding site" evidence="2">
    <location>
        <position position="180"/>
    </location>
    <ligand>
        <name>Fe cation</name>
        <dbReference type="ChEBI" id="CHEBI:24875"/>
        <label>1</label>
    </ligand>
</feature>
<name>A0A1G1W2H2_9BACT</name>
<evidence type="ECO:0000256" key="2">
    <source>
        <dbReference type="PIRSR" id="PIRSR004789-51"/>
    </source>
</evidence>
<dbReference type="EMBL" id="MHCN01000010">
    <property type="protein sequence ID" value="OGY21866.1"/>
    <property type="molecule type" value="Genomic_DNA"/>
</dbReference>
<dbReference type="Proteomes" id="UP000176299">
    <property type="component" value="Unassembled WGS sequence"/>
</dbReference>
<feature type="binding site" evidence="2">
    <location>
        <position position="40"/>
    </location>
    <ligand>
        <name>Fe cation</name>
        <dbReference type="ChEBI" id="CHEBI:24875"/>
        <label>1</label>
    </ligand>
</feature>
<dbReference type="InterPro" id="IPR029052">
    <property type="entry name" value="Metallo-depent_PP-like"/>
</dbReference>
<organism evidence="3 4">
    <name type="scientific">Candidatus Woykebacteria bacterium GWA1_44_8</name>
    <dbReference type="NCBI Taxonomy" id="1802591"/>
    <lineage>
        <taxon>Bacteria</taxon>
        <taxon>Candidatus Woykeibacteriota</taxon>
    </lineage>
</organism>
<dbReference type="STRING" id="1802591.A2113_00885"/>
<feature type="binding site" evidence="2">
    <location>
        <position position="178"/>
    </location>
    <ligand>
        <name>Fe cation</name>
        <dbReference type="ChEBI" id="CHEBI:24875"/>
        <label>2</label>
    </ligand>
</feature>
<dbReference type="InterPro" id="IPR005235">
    <property type="entry name" value="YmdB-like"/>
</dbReference>
<dbReference type="Gene3D" id="3.60.21.10">
    <property type="match status" value="1"/>
</dbReference>
<dbReference type="SUPFAM" id="SSF56300">
    <property type="entry name" value="Metallo-dependent phosphatases"/>
    <property type="match status" value="1"/>
</dbReference>
<reference evidence="3 4" key="1">
    <citation type="journal article" date="2016" name="Nat. Commun.">
        <title>Thousands of microbial genomes shed light on interconnected biogeochemical processes in an aquifer system.</title>
        <authorList>
            <person name="Anantharaman K."/>
            <person name="Brown C.T."/>
            <person name="Hug L.A."/>
            <person name="Sharon I."/>
            <person name="Castelle C.J."/>
            <person name="Probst A.J."/>
            <person name="Thomas B.C."/>
            <person name="Singh A."/>
            <person name="Wilkins M.J."/>
            <person name="Karaoz U."/>
            <person name="Brodie E.L."/>
            <person name="Williams K.H."/>
            <person name="Hubbard S.S."/>
            <person name="Banfield J.F."/>
        </authorList>
    </citation>
    <scope>NUCLEOTIDE SEQUENCE [LARGE SCALE GENOMIC DNA]</scope>
</reference>
<dbReference type="AlphaFoldDB" id="A0A1G1W2H2"/>
<evidence type="ECO:0000256" key="1">
    <source>
        <dbReference type="PIRSR" id="PIRSR004789-50"/>
    </source>
</evidence>
<feature type="binding site" evidence="2">
    <location>
        <position position="8"/>
    </location>
    <ligand>
        <name>Fe cation</name>
        <dbReference type="ChEBI" id="CHEBI:24875"/>
        <label>1</label>
    </ligand>
</feature>